<dbReference type="Gene3D" id="3.30.9.10">
    <property type="entry name" value="D-Amino Acid Oxidase, subunit A, domain 2"/>
    <property type="match status" value="1"/>
</dbReference>
<dbReference type="Pfam" id="PF01266">
    <property type="entry name" value="DAO"/>
    <property type="match status" value="1"/>
</dbReference>
<proteinExistence type="predicted"/>
<evidence type="ECO:0000256" key="1">
    <source>
        <dbReference type="SAM" id="MobiDB-lite"/>
    </source>
</evidence>
<dbReference type="InterPro" id="IPR036188">
    <property type="entry name" value="FAD/NAD-bd_sf"/>
</dbReference>
<feature type="region of interest" description="Disordered" evidence="1">
    <location>
        <begin position="193"/>
        <end position="215"/>
    </location>
</feature>
<dbReference type="SUPFAM" id="SSF51905">
    <property type="entry name" value="FAD/NAD(P)-binding domain"/>
    <property type="match status" value="1"/>
</dbReference>
<accession>A0ABQ8ND19</accession>
<keyword evidence="4" id="KW-1185">Reference proteome</keyword>
<dbReference type="Gene3D" id="3.50.50.60">
    <property type="entry name" value="FAD/NAD(P)-binding domain"/>
    <property type="match status" value="2"/>
</dbReference>
<gene>
    <name evidence="3" type="ORF">MCOR33_007924</name>
</gene>
<organism evidence="3 4">
    <name type="scientific">Pyricularia grisea</name>
    <name type="common">Crabgrass-specific blast fungus</name>
    <name type="synonym">Magnaporthe grisea</name>
    <dbReference type="NCBI Taxonomy" id="148305"/>
    <lineage>
        <taxon>Eukaryota</taxon>
        <taxon>Fungi</taxon>
        <taxon>Dikarya</taxon>
        <taxon>Ascomycota</taxon>
        <taxon>Pezizomycotina</taxon>
        <taxon>Sordariomycetes</taxon>
        <taxon>Sordariomycetidae</taxon>
        <taxon>Magnaporthales</taxon>
        <taxon>Pyriculariaceae</taxon>
        <taxon>Pyricularia</taxon>
    </lineage>
</organism>
<dbReference type="EMBL" id="JABSND010000176">
    <property type="protein sequence ID" value="KAI6295097.1"/>
    <property type="molecule type" value="Genomic_DNA"/>
</dbReference>
<comment type="caution">
    <text evidence="3">The sequence shown here is derived from an EMBL/GenBank/DDBJ whole genome shotgun (WGS) entry which is preliminary data.</text>
</comment>
<feature type="region of interest" description="Disordered" evidence="1">
    <location>
        <begin position="573"/>
        <end position="599"/>
    </location>
</feature>
<feature type="region of interest" description="Disordered" evidence="1">
    <location>
        <begin position="494"/>
        <end position="523"/>
    </location>
</feature>
<reference evidence="3" key="1">
    <citation type="submission" date="2021-01" db="EMBL/GenBank/DDBJ databases">
        <title>Deciphering the adaptive evolutionary patterns associated with biogeogrpahic diversity in the finger millet blast pathogen Magnaporthe oryzae in Eastern Africa.</title>
        <authorList>
            <person name="Onyema G."/>
            <person name="Shittu T.A."/>
            <person name="Dodsworth S."/>
            <person name="Devilliers S."/>
            <person name="Muthumeenakshi S."/>
            <person name="Sreenivasaprasad S."/>
        </authorList>
    </citation>
    <scope>NUCLEOTIDE SEQUENCE</scope>
    <source>
        <strain evidence="3">D15/s37</strain>
    </source>
</reference>
<evidence type="ECO:0000313" key="4">
    <source>
        <dbReference type="Proteomes" id="UP001059893"/>
    </source>
</evidence>
<feature type="compositionally biased region" description="Gly residues" evidence="1">
    <location>
        <begin position="281"/>
        <end position="296"/>
    </location>
</feature>
<dbReference type="PANTHER" id="PTHR13847">
    <property type="entry name" value="SARCOSINE DEHYDROGENASE-RELATED"/>
    <property type="match status" value="1"/>
</dbReference>
<feature type="compositionally biased region" description="Basic and acidic residues" evidence="1">
    <location>
        <begin position="17"/>
        <end position="30"/>
    </location>
</feature>
<feature type="region of interest" description="Disordered" evidence="1">
    <location>
        <begin position="1"/>
        <end position="44"/>
    </location>
</feature>
<evidence type="ECO:0000313" key="3">
    <source>
        <dbReference type="EMBL" id="KAI6295097.1"/>
    </source>
</evidence>
<feature type="compositionally biased region" description="Basic and acidic residues" evidence="1">
    <location>
        <begin position="503"/>
        <end position="523"/>
    </location>
</feature>
<evidence type="ECO:0000259" key="2">
    <source>
        <dbReference type="Pfam" id="PF01266"/>
    </source>
</evidence>
<dbReference type="Proteomes" id="UP001059893">
    <property type="component" value="Unassembled WGS sequence"/>
</dbReference>
<dbReference type="InterPro" id="IPR006076">
    <property type="entry name" value="FAD-dep_OxRdtase"/>
</dbReference>
<feature type="domain" description="FAD dependent oxidoreductase" evidence="2">
    <location>
        <begin position="68"/>
        <end position="489"/>
    </location>
</feature>
<name>A0ABQ8ND19_PYRGI</name>
<feature type="compositionally biased region" description="Polar residues" evidence="1">
    <location>
        <begin position="31"/>
        <end position="42"/>
    </location>
</feature>
<sequence length="599" mass="64001">MSPAEIKSRAPAVIGPRKSESDENGKEEQQRWTSGLPSTKPTISPWLLEPSSKLLGFTSTKELPKHADIVVVGSGITGAFAAHFLKEGWAKDLSVVMLDAREACWGSSGQNIGAVEMLLFQNSWDVSAMTLESVQLLRDFVRDNDIPCEWQDCLGVFAVPQPMIGFGIASVADMKAAMPESMGKVLDSVAWGPSASSSSSRTRDDGEPVTAGDGGWDVDKIRATLAGLGVHDADGVVLQANSATVHPYRLVAWILERLLERHGADGFALHTHTPVTRLSRRGGGAPAAAGGSGGGNWTLATPRGDVSAERVLLATNGYTSALLPEFEELIVPVRCQAAAAPATSSPEKPPVDLESRMYTFLCGDGKREERLLQTGGAGGQLIVAGGKHVAADFGVGVWRDDVTEPRVERYLEGMLEGFLGGEERNGGDGRAETFEVRHWAGIEGYARDYNPWVGAVPEALGGGPGLFLCAGYALNGLSMAPMCAKRVVQEMATTPTRTTTAGSDRDHVDVDRNDEPLGARDGARDKIDLFPSKLMSTAERIEIAMEDWPDVQTMEEEGVETYIKAGVGQMIKGRNPVPTDSKLPSGSRRFEAGAMGKKW</sequence>
<feature type="region of interest" description="Disordered" evidence="1">
    <location>
        <begin position="277"/>
        <end position="296"/>
    </location>
</feature>
<dbReference type="PANTHER" id="PTHR13847:SF129">
    <property type="entry name" value="FAD DEPENDENT OXIDOREDUCTASE"/>
    <property type="match status" value="1"/>
</dbReference>
<protein>
    <recommendedName>
        <fullName evidence="2">FAD dependent oxidoreductase domain-containing protein</fullName>
    </recommendedName>
</protein>